<comment type="caution">
    <text evidence="2">The sequence shown here is derived from an EMBL/GenBank/DDBJ whole genome shotgun (WGS) entry which is preliminary data.</text>
</comment>
<gene>
    <name evidence="2" type="ORF">Tsubulata_020980</name>
</gene>
<dbReference type="OrthoDB" id="10028886at2759"/>
<keyword evidence="3" id="KW-1185">Reference proteome</keyword>
<feature type="domain" description="Thiaminase-2/PQQC" evidence="1">
    <location>
        <begin position="41"/>
        <end position="237"/>
    </location>
</feature>
<reference evidence="2" key="1">
    <citation type="submission" date="2022-02" db="EMBL/GenBank/DDBJ databases">
        <authorList>
            <person name="Henning P.M."/>
            <person name="McCubbin A.G."/>
            <person name="Shore J.S."/>
        </authorList>
    </citation>
    <scope>NUCLEOTIDE SEQUENCE</scope>
    <source>
        <strain evidence="2">F60SS</strain>
        <tissue evidence="2">Leaves</tissue>
    </source>
</reference>
<dbReference type="PANTHER" id="PTHR43198:SF2">
    <property type="entry name" value="SI:CH1073-67J19.1-RELATED"/>
    <property type="match status" value="1"/>
</dbReference>
<proteinExistence type="predicted"/>
<dbReference type="Pfam" id="PF03070">
    <property type="entry name" value="TENA_THI-4"/>
    <property type="match status" value="1"/>
</dbReference>
<dbReference type="InterPro" id="IPR016084">
    <property type="entry name" value="Haem_Oase-like_multi-hlx"/>
</dbReference>
<dbReference type="GO" id="GO:0005829">
    <property type="term" value="C:cytosol"/>
    <property type="evidence" value="ECO:0007669"/>
    <property type="project" value="TreeGrafter"/>
</dbReference>
<dbReference type="CDD" id="cd19368">
    <property type="entry name" value="TenA_C_AtTH2-like"/>
    <property type="match status" value="1"/>
</dbReference>
<dbReference type="EMBL" id="JAKUCV010004128">
    <property type="protein sequence ID" value="KAJ4836408.1"/>
    <property type="molecule type" value="Genomic_DNA"/>
</dbReference>
<evidence type="ECO:0000313" key="2">
    <source>
        <dbReference type="EMBL" id="KAJ4836408.1"/>
    </source>
</evidence>
<dbReference type="AlphaFoldDB" id="A0A9Q0FRW8"/>
<dbReference type="Gene3D" id="1.20.910.10">
    <property type="entry name" value="Heme oxygenase-like"/>
    <property type="match status" value="1"/>
</dbReference>
<sequence>MSSSSAAQDYTTTWAATHEDSLAFNLWTKCSRESFFALYTPFVVCLASGNLDKKTFEYYLYQDIDFLEACIKVIEQAITTTEDEDAKKVLSKFKSGDESEIKRLKDMLDPNTKHPIHPATKNYEQFLLDTVSGKIEGHAPFKGAILAILIFGAMMPCWRLYAALGQKILDAIGGKVDDSNPYKAWIESNGSKKLEESTRKVEQVLNKLCATLNSEQKDVIEKLYRKSMVLEVEFFLAPTLGQSCVVPLTRQHDPAKHRLLILSDFERTCTPVESSAVFADMAIKAAQKSEKARPWNRCMSAAELRAKWAMLTAPKSGHVKHGSQISKISSAEMKAKWGFLFALHEQEYEQCIESIMTSEKEEYNYEAVQKTMERFSVLERRANNRVIESGVLEGLRLEDIKQAGRRQLEFKESTTTGNIIRGIESPIDKLRVFNNILKTYSDDKDNFTIYIGDSVEDLLCLLQADIGIVIGPSSSLQRVGDRLGVLFAPLFPSLIKKQKETTEGSSPSWKKLSGMLYTVSSWAEIDAFILGW</sequence>
<protein>
    <recommendedName>
        <fullName evidence="1">Thiaminase-2/PQQC domain-containing protein</fullName>
    </recommendedName>
</protein>
<dbReference type="Proteomes" id="UP001141552">
    <property type="component" value="Unassembled WGS sequence"/>
</dbReference>
<dbReference type="InterPro" id="IPR036412">
    <property type="entry name" value="HAD-like_sf"/>
</dbReference>
<dbReference type="InterPro" id="IPR004305">
    <property type="entry name" value="Thiaminase-2/PQQC"/>
</dbReference>
<dbReference type="PANTHER" id="PTHR43198">
    <property type="entry name" value="BIFUNCTIONAL TH2 PROTEIN"/>
    <property type="match status" value="1"/>
</dbReference>
<dbReference type="InterPro" id="IPR023214">
    <property type="entry name" value="HAD_sf"/>
</dbReference>
<evidence type="ECO:0000259" key="1">
    <source>
        <dbReference type="Pfam" id="PF03070"/>
    </source>
</evidence>
<name>A0A9Q0FRW8_9ROSI</name>
<accession>A0A9Q0FRW8</accession>
<dbReference type="SUPFAM" id="SSF48613">
    <property type="entry name" value="Heme oxygenase-like"/>
    <property type="match status" value="1"/>
</dbReference>
<dbReference type="Gene3D" id="3.40.50.1000">
    <property type="entry name" value="HAD superfamily/HAD-like"/>
    <property type="match status" value="1"/>
</dbReference>
<reference evidence="2" key="2">
    <citation type="journal article" date="2023" name="Plants (Basel)">
        <title>Annotation of the Turnera subulata (Passifloraceae) Draft Genome Reveals the S-Locus Evolved after the Divergence of Turneroideae from Passifloroideae in a Stepwise Manner.</title>
        <authorList>
            <person name="Henning P.M."/>
            <person name="Roalson E.H."/>
            <person name="Mir W."/>
            <person name="McCubbin A.G."/>
            <person name="Shore J.S."/>
        </authorList>
    </citation>
    <scope>NUCLEOTIDE SEQUENCE</scope>
    <source>
        <strain evidence="2">F60SS</strain>
    </source>
</reference>
<dbReference type="InterPro" id="IPR050967">
    <property type="entry name" value="Thiamine_Salvage_TenA"/>
</dbReference>
<organism evidence="2 3">
    <name type="scientific">Turnera subulata</name>
    <dbReference type="NCBI Taxonomy" id="218843"/>
    <lineage>
        <taxon>Eukaryota</taxon>
        <taxon>Viridiplantae</taxon>
        <taxon>Streptophyta</taxon>
        <taxon>Embryophyta</taxon>
        <taxon>Tracheophyta</taxon>
        <taxon>Spermatophyta</taxon>
        <taxon>Magnoliopsida</taxon>
        <taxon>eudicotyledons</taxon>
        <taxon>Gunneridae</taxon>
        <taxon>Pentapetalae</taxon>
        <taxon>rosids</taxon>
        <taxon>fabids</taxon>
        <taxon>Malpighiales</taxon>
        <taxon>Passifloraceae</taxon>
        <taxon>Turnera</taxon>
    </lineage>
</organism>
<dbReference type="SUPFAM" id="SSF56784">
    <property type="entry name" value="HAD-like"/>
    <property type="match status" value="1"/>
</dbReference>
<evidence type="ECO:0000313" key="3">
    <source>
        <dbReference type="Proteomes" id="UP001141552"/>
    </source>
</evidence>
<dbReference type="GO" id="GO:0006772">
    <property type="term" value="P:thiamine metabolic process"/>
    <property type="evidence" value="ECO:0007669"/>
    <property type="project" value="UniProtKB-ARBA"/>
</dbReference>